<name>A0A8S1CP13_9INSE</name>
<protein>
    <submittedName>
        <fullName evidence="1">Uncharacterized protein</fullName>
    </submittedName>
</protein>
<reference evidence="1 2" key="1">
    <citation type="submission" date="2020-04" db="EMBL/GenBank/DDBJ databases">
        <authorList>
            <person name="Alioto T."/>
            <person name="Alioto T."/>
            <person name="Gomez Garrido J."/>
        </authorList>
    </citation>
    <scope>NUCLEOTIDE SEQUENCE [LARGE SCALE GENOMIC DNA]</scope>
</reference>
<evidence type="ECO:0000313" key="2">
    <source>
        <dbReference type="Proteomes" id="UP000494165"/>
    </source>
</evidence>
<dbReference type="AlphaFoldDB" id="A0A8S1CP13"/>
<gene>
    <name evidence="1" type="ORF">CLODIP_2_CD08535</name>
</gene>
<proteinExistence type="predicted"/>
<dbReference type="Proteomes" id="UP000494165">
    <property type="component" value="Unassembled WGS sequence"/>
</dbReference>
<organism evidence="1 2">
    <name type="scientific">Cloeon dipterum</name>
    <dbReference type="NCBI Taxonomy" id="197152"/>
    <lineage>
        <taxon>Eukaryota</taxon>
        <taxon>Metazoa</taxon>
        <taxon>Ecdysozoa</taxon>
        <taxon>Arthropoda</taxon>
        <taxon>Hexapoda</taxon>
        <taxon>Insecta</taxon>
        <taxon>Pterygota</taxon>
        <taxon>Palaeoptera</taxon>
        <taxon>Ephemeroptera</taxon>
        <taxon>Pisciforma</taxon>
        <taxon>Baetidae</taxon>
        <taxon>Cloeon</taxon>
    </lineage>
</organism>
<accession>A0A8S1CP13</accession>
<keyword evidence="2" id="KW-1185">Reference proteome</keyword>
<dbReference type="EMBL" id="CADEPI010000058">
    <property type="protein sequence ID" value="CAB3371086.1"/>
    <property type="molecule type" value="Genomic_DNA"/>
</dbReference>
<sequence length="93" mass="10152">MTPDGIAWEFSRLSHSLKLGASVVKDGAVPYPLSEHCVISLFRLCCGRSGSECFRRHRQLLVGASVHVQAAVCRHVRVGLRAVLAPVQIELCV</sequence>
<evidence type="ECO:0000313" key="1">
    <source>
        <dbReference type="EMBL" id="CAB3371086.1"/>
    </source>
</evidence>
<comment type="caution">
    <text evidence="1">The sequence shown here is derived from an EMBL/GenBank/DDBJ whole genome shotgun (WGS) entry which is preliminary data.</text>
</comment>